<accession>A0A557SU63</accession>
<gene>
    <name evidence="1" type="ORF">NARC_90060</name>
</gene>
<sequence length="76" mass="8952">MNLFVCTKMQQQDFFIQLLHLNITPEHVSGEHLHSAHTNFCIRVNDSPWKIKILEDLIQNNLSLIMSQYYKIISPL</sequence>
<dbReference type="Proteomes" id="UP000315289">
    <property type="component" value="Unassembled WGS sequence"/>
</dbReference>
<dbReference type="AlphaFoldDB" id="A0A557SU63"/>
<dbReference type="EMBL" id="VOAH01000009">
    <property type="protein sequence ID" value="TVP40154.1"/>
    <property type="molecule type" value="Genomic_DNA"/>
</dbReference>
<evidence type="ECO:0000313" key="1">
    <source>
        <dbReference type="EMBL" id="TVP40154.1"/>
    </source>
</evidence>
<keyword evidence="2" id="KW-1185">Reference proteome</keyword>
<evidence type="ECO:0000313" key="2">
    <source>
        <dbReference type="Proteomes" id="UP000315289"/>
    </source>
</evidence>
<comment type="caution">
    <text evidence="1">The sequence shown here is derived from an EMBL/GenBank/DDBJ whole genome shotgun (WGS) entry which is preliminary data.</text>
</comment>
<organism evidence="1 2">
    <name type="scientific">Candidatus Nitrosocosmicus arcticus</name>
    <dbReference type="NCBI Taxonomy" id="2035267"/>
    <lineage>
        <taxon>Archaea</taxon>
        <taxon>Nitrososphaerota</taxon>
        <taxon>Nitrososphaeria</taxon>
        <taxon>Nitrososphaerales</taxon>
        <taxon>Nitrososphaeraceae</taxon>
        <taxon>Candidatus Nitrosocosmicus</taxon>
    </lineage>
</organism>
<name>A0A557SU63_9ARCH</name>
<reference evidence="1 2" key="1">
    <citation type="journal article" date="2019" name="Front. Microbiol.">
        <title>Ammonia Oxidation by the Arctic Terrestrial Thaumarchaeote Candidatus Nitrosocosmicus arcticus Is Stimulated by Increasing Temperatures.</title>
        <authorList>
            <person name="Alves R.J.E."/>
            <person name="Kerou M."/>
            <person name="Zappe A."/>
            <person name="Bittner R."/>
            <person name="Abby S.S."/>
            <person name="Schmidt H.A."/>
            <person name="Pfeifer K."/>
            <person name="Schleper C."/>
        </authorList>
    </citation>
    <scope>NUCLEOTIDE SEQUENCE [LARGE SCALE GENOMIC DNA]</scope>
    <source>
        <strain evidence="1 2">Kfb</strain>
    </source>
</reference>
<protein>
    <submittedName>
        <fullName evidence="1">Uncharacterized protein</fullName>
    </submittedName>
</protein>
<proteinExistence type="predicted"/>